<evidence type="ECO:0000313" key="2">
    <source>
        <dbReference type="EMBL" id="GGT92060.1"/>
    </source>
</evidence>
<feature type="transmembrane region" description="Helical" evidence="1">
    <location>
        <begin position="81"/>
        <end position="104"/>
    </location>
</feature>
<reference evidence="2" key="1">
    <citation type="journal article" date="2014" name="Int. J. Syst. Evol. Microbiol.">
        <title>Complete genome sequence of Corynebacterium casei LMG S-19264T (=DSM 44701T), isolated from a smear-ripened cheese.</title>
        <authorList>
            <consortium name="US DOE Joint Genome Institute (JGI-PGF)"/>
            <person name="Walter F."/>
            <person name="Albersmeier A."/>
            <person name="Kalinowski J."/>
            <person name="Ruckert C."/>
        </authorList>
    </citation>
    <scope>NUCLEOTIDE SEQUENCE</scope>
    <source>
        <strain evidence="2">JCM 4125</strain>
    </source>
</reference>
<gene>
    <name evidence="2" type="ORF">GCM10010226_82550</name>
</gene>
<feature type="transmembrane region" description="Helical" evidence="1">
    <location>
        <begin position="39"/>
        <end position="60"/>
    </location>
</feature>
<protein>
    <submittedName>
        <fullName evidence="2">Membrane protein</fullName>
    </submittedName>
</protein>
<keyword evidence="1" id="KW-0812">Transmembrane</keyword>
<sequence>MVGAIEEATTLAAGVGDLVNGLSPDWGPFGAVGEKARTVIQALMAAVVLILFGMAIWGAWQIRVGNSQQNTMDVKQGKTMVISSLAGLFLIASMSTIFGIVFGMGV</sequence>
<reference evidence="2" key="2">
    <citation type="submission" date="2020-09" db="EMBL/GenBank/DDBJ databases">
        <authorList>
            <person name="Sun Q."/>
            <person name="Ohkuma M."/>
        </authorList>
    </citation>
    <scope>NUCLEOTIDE SEQUENCE</scope>
    <source>
        <strain evidence="2">JCM 4125</strain>
    </source>
</reference>
<dbReference type="EMBL" id="BMSA01000040">
    <property type="protein sequence ID" value="GGT92060.1"/>
    <property type="molecule type" value="Genomic_DNA"/>
</dbReference>
<keyword evidence="1" id="KW-1133">Transmembrane helix</keyword>
<keyword evidence="1" id="KW-0472">Membrane</keyword>
<evidence type="ECO:0000256" key="1">
    <source>
        <dbReference type="SAM" id="Phobius"/>
    </source>
</evidence>
<dbReference type="Proteomes" id="UP000646776">
    <property type="component" value="Unassembled WGS sequence"/>
</dbReference>
<organism evidence="2 3">
    <name type="scientific">Streptomyces phaeofaciens</name>
    <dbReference type="NCBI Taxonomy" id="68254"/>
    <lineage>
        <taxon>Bacteria</taxon>
        <taxon>Bacillati</taxon>
        <taxon>Actinomycetota</taxon>
        <taxon>Actinomycetes</taxon>
        <taxon>Kitasatosporales</taxon>
        <taxon>Streptomycetaceae</taxon>
        <taxon>Streptomyces</taxon>
    </lineage>
</organism>
<evidence type="ECO:0000313" key="3">
    <source>
        <dbReference type="Proteomes" id="UP000646776"/>
    </source>
</evidence>
<accession>A0A918HPS4</accession>
<comment type="caution">
    <text evidence="2">The sequence shown here is derived from an EMBL/GenBank/DDBJ whole genome shotgun (WGS) entry which is preliminary data.</text>
</comment>
<dbReference type="AlphaFoldDB" id="A0A918HPS4"/>
<keyword evidence="3" id="KW-1185">Reference proteome</keyword>
<name>A0A918HPS4_9ACTN</name>
<proteinExistence type="predicted"/>